<organism evidence="3 4">
    <name type="scientific">Actinomadura macrotermitis</name>
    <dbReference type="NCBI Taxonomy" id="2585200"/>
    <lineage>
        <taxon>Bacteria</taxon>
        <taxon>Bacillati</taxon>
        <taxon>Actinomycetota</taxon>
        <taxon>Actinomycetes</taxon>
        <taxon>Streptosporangiales</taxon>
        <taxon>Thermomonosporaceae</taxon>
        <taxon>Actinomadura</taxon>
    </lineage>
</organism>
<gene>
    <name evidence="3" type="ORF">ACRB68_12950</name>
</gene>
<feature type="region of interest" description="Disordered" evidence="1">
    <location>
        <begin position="1"/>
        <end position="21"/>
    </location>
</feature>
<dbReference type="Pfam" id="PF04149">
    <property type="entry name" value="DUF397"/>
    <property type="match status" value="1"/>
</dbReference>
<proteinExistence type="predicted"/>
<dbReference type="InterPro" id="IPR007278">
    <property type="entry name" value="DUF397"/>
</dbReference>
<dbReference type="OrthoDB" id="3481959at2"/>
<dbReference type="Proteomes" id="UP000487268">
    <property type="component" value="Unassembled WGS sequence"/>
</dbReference>
<name>A0A7K0BQ16_9ACTN</name>
<protein>
    <recommendedName>
        <fullName evidence="2">DUF397 domain-containing protein</fullName>
    </recommendedName>
</protein>
<reference evidence="3 4" key="1">
    <citation type="submission" date="2019-10" db="EMBL/GenBank/DDBJ databases">
        <title>Actinomadura rubteroloni sp. nov. and Actinomadura macrotermitis sp. nov., isolated from the gut of fungus growing-termite Macrotermes natalensis.</title>
        <authorList>
            <person name="Benndorf R."/>
            <person name="Martin K."/>
            <person name="Kuefner M."/>
            <person name="De Beer W."/>
            <person name="Kaster A.-K."/>
            <person name="Vollmers J."/>
            <person name="Poulsen M."/>
            <person name="Beemelmanns C."/>
        </authorList>
    </citation>
    <scope>NUCLEOTIDE SEQUENCE [LARGE SCALE GENOMIC DNA]</scope>
    <source>
        <strain evidence="3 4">RB68</strain>
    </source>
</reference>
<accession>A0A7K0BQ16</accession>
<sequence length="65" mass="6990">MEKHDLIWRKSSHSGGNSGQCVEIAQSPTLIGIRDSKNPDAGHLALDHTTFAALIDHLKASALDL</sequence>
<dbReference type="AlphaFoldDB" id="A0A7K0BQ16"/>
<dbReference type="EMBL" id="WEGH01000001">
    <property type="protein sequence ID" value="MQY03253.1"/>
    <property type="molecule type" value="Genomic_DNA"/>
</dbReference>
<comment type="caution">
    <text evidence="3">The sequence shown here is derived from an EMBL/GenBank/DDBJ whole genome shotgun (WGS) entry which is preliminary data.</text>
</comment>
<dbReference type="RefSeq" id="WP_153531232.1">
    <property type="nucleotide sequence ID" value="NZ_WEGH01000001.1"/>
</dbReference>
<feature type="domain" description="DUF397" evidence="2">
    <location>
        <begin position="8"/>
        <end position="59"/>
    </location>
</feature>
<evidence type="ECO:0000313" key="3">
    <source>
        <dbReference type="EMBL" id="MQY03253.1"/>
    </source>
</evidence>
<evidence type="ECO:0000313" key="4">
    <source>
        <dbReference type="Proteomes" id="UP000487268"/>
    </source>
</evidence>
<evidence type="ECO:0000259" key="2">
    <source>
        <dbReference type="Pfam" id="PF04149"/>
    </source>
</evidence>
<keyword evidence="4" id="KW-1185">Reference proteome</keyword>
<evidence type="ECO:0000256" key="1">
    <source>
        <dbReference type="SAM" id="MobiDB-lite"/>
    </source>
</evidence>